<dbReference type="PANTHER" id="PTHR16897:SF2">
    <property type="entry name" value="OS03G0226600 PROTEIN"/>
    <property type="match status" value="1"/>
</dbReference>
<gene>
    <name evidence="1" type="ORF">CGI_10028730</name>
</gene>
<organism evidence="1">
    <name type="scientific">Magallana gigas</name>
    <name type="common">Pacific oyster</name>
    <name type="synonym">Crassostrea gigas</name>
    <dbReference type="NCBI Taxonomy" id="29159"/>
    <lineage>
        <taxon>Eukaryota</taxon>
        <taxon>Metazoa</taxon>
        <taxon>Spiralia</taxon>
        <taxon>Lophotrochozoa</taxon>
        <taxon>Mollusca</taxon>
        <taxon>Bivalvia</taxon>
        <taxon>Autobranchia</taxon>
        <taxon>Pteriomorphia</taxon>
        <taxon>Ostreida</taxon>
        <taxon>Ostreoidea</taxon>
        <taxon>Ostreidae</taxon>
        <taxon>Magallana</taxon>
    </lineage>
</organism>
<dbReference type="EMBL" id="JH823244">
    <property type="protein sequence ID" value="EKC31104.1"/>
    <property type="molecule type" value="Genomic_DNA"/>
</dbReference>
<proteinExistence type="predicted"/>
<reference evidence="1" key="1">
    <citation type="journal article" date="2012" name="Nature">
        <title>The oyster genome reveals stress adaptation and complexity of shell formation.</title>
        <authorList>
            <person name="Zhang G."/>
            <person name="Fang X."/>
            <person name="Guo X."/>
            <person name="Li L."/>
            <person name="Luo R."/>
            <person name="Xu F."/>
            <person name="Yang P."/>
            <person name="Zhang L."/>
            <person name="Wang X."/>
            <person name="Qi H."/>
            <person name="Xiong Z."/>
            <person name="Que H."/>
            <person name="Xie Y."/>
            <person name="Holland P.W."/>
            <person name="Paps J."/>
            <person name="Zhu Y."/>
            <person name="Wu F."/>
            <person name="Chen Y."/>
            <person name="Wang J."/>
            <person name="Peng C."/>
            <person name="Meng J."/>
            <person name="Yang L."/>
            <person name="Liu J."/>
            <person name="Wen B."/>
            <person name="Zhang N."/>
            <person name="Huang Z."/>
            <person name="Zhu Q."/>
            <person name="Feng Y."/>
            <person name="Mount A."/>
            <person name="Hedgecock D."/>
            <person name="Xu Z."/>
            <person name="Liu Y."/>
            <person name="Domazet-Loso T."/>
            <person name="Du Y."/>
            <person name="Sun X."/>
            <person name="Zhang S."/>
            <person name="Liu B."/>
            <person name="Cheng P."/>
            <person name="Jiang X."/>
            <person name="Li J."/>
            <person name="Fan D."/>
            <person name="Wang W."/>
            <person name="Fu W."/>
            <person name="Wang T."/>
            <person name="Wang B."/>
            <person name="Zhang J."/>
            <person name="Peng Z."/>
            <person name="Li Y."/>
            <person name="Li N."/>
            <person name="Wang J."/>
            <person name="Chen M."/>
            <person name="He Y."/>
            <person name="Tan F."/>
            <person name="Song X."/>
            <person name="Zheng Q."/>
            <person name="Huang R."/>
            <person name="Yang H."/>
            <person name="Du X."/>
            <person name="Chen L."/>
            <person name="Yang M."/>
            <person name="Gaffney P.M."/>
            <person name="Wang S."/>
            <person name="Luo L."/>
            <person name="She Z."/>
            <person name="Ming Y."/>
            <person name="Huang W."/>
            <person name="Zhang S."/>
            <person name="Huang B."/>
            <person name="Zhang Y."/>
            <person name="Qu T."/>
            <person name="Ni P."/>
            <person name="Miao G."/>
            <person name="Wang J."/>
            <person name="Wang Q."/>
            <person name="Steinberg C.E."/>
            <person name="Wang H."/>
            <person name="Li N."/>
            <person name="Qian L."/>
            <person name="Zhang G."/>
            <person name="Li Y."/>
            <person name="Yang H."/>
            <person name="Liu X."/>
            <person name="Wang J."/>
            <person name="Yin Y."/>
            <person name="Wang J."/>
        </authorList>
    </citation>
    <scope>NUCLEOTIDE SEQUENCE [LARGE SCALE GENOMIC DNA]</scope>
    <source>
        <strain evidence="1">05x7-T-G4-1.051#20</strain>
    </source>
</reference>
<dbReference type="HOGENOM" id="CLU_300759_0_0_1"/>
<dbReference type="InParanoid" id="K1QIV8"/>
<sequence>MLGKCDLNAIYLKGCVHKKIGIVGLERVVLTTLPNIATVTMVFQLPKIQHRRTVSVVTRKPTIETWFAGGHGKNGEHVTLRKLNSSSACMDQRDNYINFLPNRTEFSLQFSFVITPVHSKPAFIKEYKFGIGGGSVSLRWKRVGAGFASVLRQLVKGIFKQQPFTIQAADCNNSTDCYCPSHGACEKSLYNVDMSKLIGNNTNTGLHNREYFFTFVVTNNAFLRTVDHVDILVDESAPVKGVVREGVFGEKDIDFTEENNTFINWDGFVDHESGILLYKVALSPWCLKLEEMLNGVNNDSIVVINTTENSARIYFPKEGTFISSVIAFNNAGEPSDVACSDGITYDLSPIEIFNLTGFKFTTGQGIACDDHHNPFLILRDLTKVSLRKTPKCIDICRNNTFPIFIHALPSLHNIGSDETYSEGICGKTPPFVNQEIYIPSGSINVEWKYRGSESQLQDFYVGFGQSFSEYLSPSLVSFEKTSGHSRYFNHHSGLRSAQRFWMYIKSTSKAGVEKTIPVGPLIIDFTPIVLTKDLIVDIKNKTIYIGWENQTFVDEEETDPISSILFRIGTNPQTDDVFNWRKSIHPGKINIPHLRLSQGETYFVSVSDDYQVCVKAVDDESGIFQIKLGLGTTLNGTQIRPLADIGDIHHSSIHAFLPHGSPVFAHAIAENFADLQSYFISKKTIIDHTPPTIKIMSVNLEYEDINNNTLTKYNVYFSAEDLESGVQHCKLCMGDEDNFRIHRCDDALTNHFQSKYLNLTHGTKFVPIVICVNNVELEKIQKGNTSIISFENPSIGNAKLDFIVPDPSIQVKGYLVQRDLTKIDVRWSGFEDKSGIMSFECKLQKGGDMIMNWVAVGRKDYASFNNLSLRSQEVYTVFVRAVNIGNKTSSPINASIYTTSERPGLTGYSATLSKSIRGMELNWENVFANDESFNSTYDVSVGSAPGSSDIMREVGLQITKSTIYLTEHGHVIYVVIKALFPTSTYRIYKEALIVQ</sequence>
<name>K1QIV8_MAGGI</name>
<protein>
    <submittedName>
        <fullName evidence="1">Uncharacterized protein</fullName>
    </submittedName>
</protein>
<accession>K1QIV8</accession>
<dbReference type="PANTHER" id="PTHR16897">
    <property type="entry name" value="OS10G0105400 PROTEIN"/>
    <property type="match status" value="1"/>
</dbReference>
<evidence type="ECO:0000313" key="1">
    <source>
        <dbReference type="EMBL" id="EKC31104.1"/>
    </source>
</evidence>
<dbReference type="AlphaFoldDB" id="K1QIV8"/>